<dbReference type="GO" id="GO:0016853">
    <property type="term" value="F:isomerase activity"/>
    <property type="evidence" value="ECO:0007669"/>
    <property type="project" value="UniProtKB-KW"/>
</dbReference>
<gene>
    <name evidence="2" type="ORF">C7449_10664</name>
</gene>
<dbReference type="AlphaFoldDB" id="A0A2T5B327"/>
<dbReference type="PANTHER" id="PTHR41252">
    <property type="entry name" value="BLR2505 PROTEIN"/>
    <property type="match status" value="1"/>
</dbReference>
<dbReference type="Proteomes" id="UP000241247">
    <property type="component" value="Unassembled WGS sequence"/>
</dbReference>
<evidence type="ECO:0000313" key="3">
    <source>
        <dbReference type="Proteomes" id="UP000241247"/>
    </source>
</evidence>
<sequence length="161" mass="17906">MTDRSELERTAQALYQARNDNDVDAMMSFVDPDASFHIAGNYRLGPLTHVVDGAAEIRARFSDLVEAWDLSGMDYDSMYVDGDTVLVHRTGSVRYIADDSRFPTEILDKLTFRDGRIVAFTEFVDTLMAAEAIGFVKPSGVWTGDATVSTEPPEEEDRLDA</sequence>
<accession>A0A2T5B327</accession>
<dbReference type="RefSeq" id="WP_108003725.1">
    <property type="nucleotide sequence ID" value="NZ_JBHEEX010000005.1"/>
</dbReference>
<organism evidence="2 3">
    <name type="scientific">Mycoplana dimorpha</name>
    <dbReference type="NCBI Taxonomy" id="28320"/>
    <lineage>
        <taxon>Bacteria</taxon>
        <taxon>Pseudomonadati</taxon>
        <taxon>Pseudomonadota</taxon>
        <taxon>Alphaproteobacteria</taxon>
        <taxon>Hyphomicrobiales</taxon>
        <taxon>Rhizobiaceae</taxon>
        <taxon>Mycoplana</taxon>
    </lineage>
</organism>
<dbReference type="OrthoDB" id="8446131at2"/>
<dbReference type="SUPFAM" id="SSF54427">
    <property type="entry name" value="NTF2-like"/>
    <property type="match status" value="1"/>
</dbReference>
<dbReference type="Gene3D" id="3.10.450.50">
    <property type="match status" value="1"/>
</dbReference>
<evidence type="ECO:0000259" key="1">
    <source>
        <dbReference type="Pfam" id="PF12680"/>
    </source>
</evidence>
<dbReference type="InterPro" id="IPR037401">
    <property type="entry name" value="SnoaL-like"/>
</dbReference>
<dbReference type="EMBL" id="PZZZ01000006">
    <property type="protein sequence ID" value="PTM93379.1"/>
    <property type="molecule type" value="Genomic_DNA"/>
</dbReference>
<dbReference type="InterPro" id="IPR032710">
    <property type="entry name" value="NTF2-like_dom_sf"/>
</dbReference>
<feature type="domain" description="SnoaL-like" evidence="1">
    <location>
        <begin position="12"/>
        <end position="119"/>
    </location>
</feature>
<comment type="caution">
    <text evidence="2">The sequence shown here is derived from an EMBL/GenBank/DDBJ whole genome shotgun (WGS) entry which is preliminary data.</text>
</comment>
<dbReference type="Pfam" id="PF12680">
    <property type="entry name" value="SnoaL_2"/>
    <property type="match status" value="1"/>
</dbReference>
<keyword evidence="3" id="KW-1185">Reference proteome</keyword>
<name>A0A2T5B327_MYCDI</name>
<reference evidence="2 3" key="1">
    <citation type="submission" date="2018-04" db="EMBL/GenBank/DDBJ databases">
        <title>Genomic Encyclopedia of Type Strains, Phase IV (KMG-IV): sequencing the most valuable type-strain genomes for metagenomic binning, comparative biology and taxonomic classification.</title>
        <authorList>
            <person name="Goeker M."/>
        </authorList>
    </citation>
    <scope>NUCLEOTIDE SEQUENCE [LARGE SCALE GENOMIC DNA]</scope>
    <source>
        <strain evidence="2 3">DSM 7138</strain>
    </source>
</reference>
<evidence type="ECO:0000313" key="2">
    <source>
        <dbReference type="EMBL" id="PTM93379.1"/>
    </source>
</evidence>
<keyword evidence="2" id="KW-0413">Isomerase</keyword>
<proteinExistence type="predicted"/>
<dbReference type="PANTHER" id="PTHR41252:SF1">
    <property type="entry name" value="BLR2505 PROTEIN"/>
    <property type="match status" value="1"/>
</dbReference>
<protein>
    <submittedName>
        <fullName evidence="2">Ketosteroid isomerase-like protein</fullName>
    </submittedName>
</protein>